<gene>
    <name evidence="1" type="ORF">O6H91_01G144300</name>
</gene>
<evidence type="ECO:0000313" key="1">
    <source>
        <dbReference type="EMBL" id="KAJ7570996.1"/>
    </source>
</evidence>
<sequence length="556" mass="62697">MELKNLRQKVLKIEKSLDETRFDADKLSFLSNTQAKDLSEKAAYVEELKQKESALNIELNDLRQKGLELESSLAETRSEADKLRFLSNTQAEDLSDKAAYVEELEQKASALDIEVNDLRQKSLELEKSLSKTISEADKLRFLSNTQAKDLFEKAAYVEELKQKAAAVDVEVNDLRQTVLELEKSLFETRSEADKLMFLSNTQAKDLSEQGAYVEELKQKAAAVDIEVNDLRQKVLELEKSLAETRSDADKLSFLSNTHAKDLSEKAAYVEELKHKESGLNIEVNDLRQKVLELEKSLAETRSEVDRLCLLSNTQAKDLSEKAAYVEELEQKALALDIEVNNLRQKVLELEKSLADTRAEADKLRFLSNMQGKDLSEKAAYVEELEQKIEMLSTEISALLEEVVIWKDAASDEAKKAEKLNEEASALDIEVNDLRQKVLEREKFLAETRSEAGNLRSLSNTQDRDLSQKAAYVQELEQNLSALQEEVVRLKDAGSDEAKKVEKLKEEIETRNKHLDVLRDKLQEATNKLKSQGGMAAATVTAQNKPAGFLNACCSCL</sequence>
<accession>A0ACC2EX75</accession>
<comment type="caution">
    <text evidence="1">The sequence shown here is derived from an EMBL/GenBank/DDBJ whole genome shotgun (WGS) entry which is preliminary data.</text>
</comment>
<proteinExistence type="predicted"/>
<dbReference type="EMBL" id="CM055092">
    <property type="protein sequence ID" value="KAJ7570996.1"/>
    <property type="molecule type" value="Genomic_DNA"/>
</dbReference>
<dbReference type="Proteomes" id="UP001162992">
    <property type="component" value="Chromosome 1"/>
</dbReference>
<evidence type="ECO:0000313" key="2">
    <source>
        <dbReference type="Proteomes" id="UP001162992"/>
    </source>
</evidence>
<protein>
    <submittedName>
        <fullName evidence="1">Uncharacterized protein</fullName>
    </submittedName>
</protein>
<reference evidence="2" key="1">
    <citation type="journal article" date="2024" name="Proc. Natl. Acad. Sci. U.S.A.">
        <title>Extraordinary preservation of gene collinearity over three hundred million years revealed in homosporous lycophytes.</title>
        <authorList>
            <person name="Li C."/>
            <person name="Wickell D."/>
            <person name="Kuo L.Y."/>
            <person name="Chen X."/>
            <person name="Nie B."/>
            <person name="Liao X."/>
            <person name="Peng D."/>
            <person name="Ji J."/>
            <person name="Jenkins J."/>
            <person name="Williams M."/>
            <person name="Shu S."/>
            <person name="Plott C."/>
            <person name="Barry K."/>
            <person name="Rajasekar S."/>
            <person name="Grimwood J."/>
            <person name="Han X."/>
            <person name="Sun S."/>
            <person name="Hou Z."/>
            <person name="He W."/>
            <person name="Dai G."/>
            <person name="Sun C."/>
            <person name="Schmutz J."/>
            <person name="Leebens-Mack J.H."/>
            <person name="Li F.W."/>
            <person name="Wang L."/>
        </authorList>
    </citation>
    <scope>NUCLEOTIDE SEQUENCE [LARGE SCALE GENOMIC DNA]</scope>
    <source>
        <strain evidence="2">cv. PW_Plant_1</strain>
    </source>
</reference>
<name>A0ACC2EX75_DIPCM</name>
<organism evidence="1 2">
    <name type="scientific">Diphasiastrum complanatum</name>
    <name type="common">Issler's clubmoss</name>
    <name type="synonym">Lycopodium complanatum</name>
    <dbReference type="NCBI Taxonomy" id="34168"/>
    <lineage>
        <taxon>Eukaryota</taxon>
        <taxon>Viridiplantae</taxon>
        <taxon>Streptophyta</taxon>
        <taxon>Embryophyta</taxon>
        <taxon>Tracheophyta</taxon>
        <taxon>Lycopodiopsida</taxon>
        <taxon>Lycopodiales</taxon>
        <taxon>Lycopodiaceae</taxon>
        <taxon>Lycopodioideae</taxon>
        <taxon>Diphasiastrum</taxon>
    </lineage>
</organism>
<keyword evidence="2" id="KW-1185">Reference proteome</keyword>